<sequence length="308" mass="35109">MIGKIAAFRKMPVSDFKFDLNPRIKKRLEIMKENMKGGVMFIPDVGVVWVTPKPSRIISLENEKEVGEEILKVVMQKYKTNINFSELGWKLGGMGLENDGFLRTSVKGVDNNQGAVFRVDDPKCWDDIKAAESSMEKNRPKDYPWDSNVDNRDVLDCSSESGCAHIVNQILEENEAVYYSGHGSNYCILIKGEKNSNKINFCSKDVAYGRQTRLFVVSACYAGNGLAEWLVEKWVRCVIADDGELYDYNYWSPCAAWADAFWDRVTGNVDAGYRRTPHEARIETNNLFGWIPRNCNLDVERGDCNFYI</sequence>
<accession>A0A075WFK0</accession>
<name>A0A075WFK0_ARCFL</name>
<dbReference type="KEGG" id="afg:AFULGI_00024380"/>
<organism evidence="1 2">
    <name type="scientific">Archaeoglobus fulgidus DSM 8774</name>
    <dbReference type="NCBI Taxonomy" id="1344584"/>
    <lineage>
        <taxon>Archaea</taxon>
        <taxon>Methanobacteriati</taxon>
        <taxon>Methanobacteriota</taxon>
        <taxon>Archaeoglobi</taxon>
        <taxon>Archaeoglobales</taxon>
        <taxon>Archaeoglobaceae</taxon>
        <taxon>Archaeoglobus</taxon>
    </lineage>
</organism>
<dbReference type="AlphaFoldDB" id="A0A075WFK0"/>
<reference evidence="1 2" key="1">
    <citation type="submission" date="2013-07" db="EMBL/GenBank/DDBJ databases">
        <title>Genome of Archaeoglobus fulgidus.</title>
        <authorList>
            <person name="Fiebig A."/>
            <person name="Birkeland N.-K."/>
        </authorList>
    </citation>
    <scope>NUCLEOTIDE SEQUENCE [LARGE SCALE GENOMIC DNA]</scope>
    <source>
        <strain evidence="1 2">DSM 8774</strain>
    </source>
</reference>
<evidence type="ECO:0000313" key="1">
    <source>
        <dbReference type="EMBL" id="AIG99155.1"/>
    </source>
</evidence>
<gene>
    <name evidence="1" type="ORF">AFULGI_00024380</name>
</gene>
<dbReference type="GeneID" id="24795914"/>
<dbReference type="RefSeq" id="WP_143274473.1">
    <property type="nucleotide sequence ID" value="NZ_CP006577.1"/>
</dbReference>
<dbReference type="Proteomes" id="UP000028501">
    <property type="component" value="Chromosome"/>
</dbReference>
<proteinExistence type="predicted"/>
<evidence type="ECO:0000313" key="2">
    <source>
        <dbReference type="Proteomes" id="UP000028501"/>
    </source>
</evidence>
<dbReference type="HOGENOM" id="CLU_901949_0_0_2"/>
<protein>
    <submittedName>
        <fullName evidence="1">Uncharacterized protein</fullName>
    </submittedName>
</protein>
<dbReference type="EMBL" id="CP006577">
    <property type="protein sequence ID" value="AIG99155.1"/>
    <property type="molecule type" value="Genomic_DNA"/>
</dbReference>